<accession>A0A836CAZ3</accession>
<dbReference type="CDD" id="cd19094">
    <property type="entry name" value="AKR_Tas-like"/>
    <property type="match status" value="1"/>
</dbReference>
<dbReference type="InterPro" id="IPR023210">
    <property type="entry name" value="NADP_OxRdtase_dom"/>
</dbReference>
<dbReference type="PANTHER" id="PTHR43364:SF4">
    <property type="entry name" value="NAD(P)-LINKED OXIDOREDUCTASE SUPERFAMILY PROTEIN"/>
    <property type="match status" value="1"/>
</dbReference>
<keyword evidence="4" id="KW-1185">Reference proteome</keyword>
<comment type="caution">
    <text evidence="3">The sequence shown here is derived from an EMBL/GenBank/DDBJ whole genome shotgun (WGS) entry which is preliminary data.</text>
</comment>
<dbReference type="EMBL" id="JAFCMP010000501">
    <property type="protein sequence ID" value="KAG5179064.1"/>
    <property type="molecule type" value="Genomic_DNA"/>
</dbReference>
<evidence type="ECO:0000313" key="3">
    <source>
        <dbReference type="EMBL" id="KAG5179064.1"/>
    </source>
</evidence>
<dbReference type="Gene3D" id="3.20.20.100">
    <property type="entry name" value="NADP-dependent oxidoreductase domain"/>
    <property type="match status" value="1"/>
</dbReference>
<dbReference type="OrthoDB" id="2310150at2759"/>
<evidence type="ECO:0000259" key="2">
    <source>
        <dbReference type="Pfam" id="PF00248"/>
    </source>
</evidence>
<dbReference type="Pfam" id="PF00248">
    <property type="entry name" value="Aldo_ket_red"/>
    <property type="match status" value="1"/>
</dbReference>
<dbReference type="InterPro" id="IPR050523">
    <property type="entry name" value="AKR_Detox_Biosynth"/>
</dbReference>
<dbReference type="InterPro" id="IPR020471">
    <property type="entry name" value="AKR"/>
</dbReference>
<dbReference type="GO" id="GO:0016491">
    <property type="term" value="F:oxidoreductase activity"/>
    <property type="evidence" value="ECO:0007669"/>
    <property type="project" value="UniProtKB-KW"/>
</dbReference>
<dbReference type="AlphaFoldDB" id="A0A836CAZ3"/>
<dbReference type="InterPro" id="IPR036812">
    <property type="entry name" value="NAD(P)_OxRdtase_dom_sf"/>
</dbReference>
<evidence type="ECO:0000256" key="1">
    <source>
        <dbReference type="ARBA" id="ARBA00023002"/>
    </source>
</evidence>
<evidence type="ECO:0000313" key="4">
    <source>
        <dbReference type="Proteomes" id="UP000664859"/>
    </source>
</evidence>
<dbReference type="PANTHER" id="PTHR43364">
    <property type="entry name" value="NADH-SPECIFIC METHYLGLYOXAL REDUCTASE-RELATED"/>
    <property type="match status" value="1"/>
</dbReference>
<feature type="domain" description="NADP-dependent oxidoreductase" evidence="2">
    <location>
        <begin position="38"/>
        <end position="363"/>
    </location>
</feature>
<protein>
    <submittedName>
        <fullName evidence="3">Aldo/keto reductase family protein</fullName>
    </submittedName>
</protein>
<dbReference type="Proteomes" id="UP000664859">
    <property type="component" value="Unassembled WGS sequence"/>
</dbReference>
<proteinExistence type="predicted"/>
<reference evidence="3" key="1">
    <citation type="submission" date="2021-02" db="EMBL/GenBank/DDBJ databases">
        <title>First Annotated Genome of the Yellow-green Alga Tribonema minus.</title>
        <authorList>
            <person name="Mahan K.M."/>
        </authorList>
    </citation>
    <scope>NUCLEOTIDE SEQUENCE</scope>
    <source>
        <strain evidence="3">UTEX B ZZ1240</strain>
    </source>
</reference>
<dbReference type="SUPFAM" id="SSF51430">
    <property type="entry name" value="NAD(P)-linked oxidoreductase"/>
    <property type="match status" value="1"/>
</dbReference>
<dbReference type="PRINTS" id="PR00069">
    <property type="entry name" value="ALDKETRDTASE"/>
</dbReference>
<sequence length="382" mass="42071">MAATKASRKGVKQQSKSPAAGALPLRQLGTSDLLVSQIALGGLMFGLKTEEEQAHHLLNVAVDEYGVNFIDTSESYPRPMVPESFGRADEIVGSWLKGRDRASIILGAQVCGRSNFMNWLRKDGSNTALTPEQIVEAVDGSLTRLGTDYVDLLQIEWPDRYVGELGDDYYDYSKEQDAVDFLTQLEAMQGLITAGKVRHIGVCNETPYGIAKFLEHAQWDGMPRIASVQNSYNVLNRHTLELGVVEACAPKNGNVGIIAHTPLGGGVLTGKYIDQTLLDMDKEARLNKFYGYQIRYLNEHCQAAVKAYKEVADKHGVSLTAAALQWVYSRPFVASTVVGVTSEAQLRENLDALSVELPEELQQDMAEVFRTYREPTMGPTHA</sequence>
<gene>
    <name evidence="3" type="ORF">JKP88DRAFT_258406</name>
</gene>
<keyword evidence="1" id="KW-0560">Oxidoreductase</keyword>
<name>A0A836CAZ3_9STRA</name>
<organism evidence="3 4">
    <name type="scientific">Tribonema minus</name>
    <dbReference type="NCBI Taxonomy" id="303371"/>
    <lineage>
        <taxon>Eukaryota</taxon>
        <taxon>Sar</taxon>
        <taxon>Stramenopiles</taxon>
        <taxon>Ochrophyta</taxon>
        <taxon>PX clade</taxon>
        <taxon>Xanthophyceae</taxon>
        <taxon>Tribonematales</taxon>
        <taxon>Tribonemataceae</taxon>
        <taxon>Tribonema</taxon>
    </lineage>
</organism>